<dbReference type="InterPro" id="IPR040661">
    <property type="entry name" value="LZ3wCH"/>
</dbReference>
<evidence type="ECO:0000256" key="5">
    <source>
        <dbReference type="PIRNR" id="PIRNR026991"/>
    </source>
</evidence>
<keyword evidence="3 6" id="KW-0175">Coiled coil</keyword>
<comment type="function">
    <text evidence="5">Required for proper homologous chromosome pairing and efficient cross-over and intragenic recombination during meiosis.</text>
</comment>
<feature type="domain" description="Leucine zipper with capping helix" evidence="8">
    <location>
        <begin position="152"/>
        <end position="204"/>
    </location>
</feature>
<dbReference type="InterPro" id="IPR040453">
    <property type="entry name" value="Mnd1_HTH"/>
</dbReference>
<dbReference type="Proteomes" id="UP000076078">
    <property type="component" value="Unassembled WGS sequence"/>
</dbReference>
<keyword evidence="10" id="KW-1185">Reference proteome</keyword>
<accession>A0A151Z9V2</accession>
<dbReference type="AlphaFoldDB" id="A0A151Z9V2"/>
<sequence length="205" mass="23653">MSTRKKQLTLEEKQQKLKEFFHDKNEVYSAKEVDSMGSAFTGMTIVAVKEALGGLIGEGIVQTDKISNTNYYWSFPSFEYNMKKDLVVELNKELEELKEKIKKENENIKKLQADRDPNAGERDKQLELLASLDEESVTLKEELTQYADSEFIDTLKSEIKIAKEAANRNLDNIASLRSYCDKKLNVVNSEFNRNFQIDPDMDYLD</sequence>
<feature type="coiled-coil region" evidence="6">
    <location>
        <begin position="80"/>
        <end position="114"/>
    </location>
</feature>
<dbReference type="InParanoid" id="A0A151Z9V2"/>
<evidence type="ECO:0000313" key="9">
    <source>
        <dbReference type="EMBL" id="KYQ90737.1"/>
    </source>
</evidence>
<dbReference type="GO" id="GO:0007131">
    <property type="term" value="P:reciprocal meiotic recombination"/>
    <property type="evidence" value="ECO:0007669"/>
    <property type="project" value="InterPro"/>
</dbReference>
<dbReference type="Pfam" id="PF03962">
    <property type="entry name" value="Mnd1"/>
    <property type="match status" value="1"/>
</dbReference>
<proteinExistence type="inferred from homology"/>
<keyword evidence="4 5" id="KW-0539">Nucleus</keyword>
<dbReference type="FunCoup" id="A0A151Z9V2">
    <property type="interactions" value="127"/>
</dbReference>
<dbReference type="GO" id="GO:0003690">
    <property type="term" value="F:double-stranded DNA binding"/>
    <property type="evidence" value="ECO:0007669"/>
    <property type="project" value="InterPro"/>
</dbReference>
<evidence type="ECO:0000256" key="3">
    <source>
        <dbReference type="ARBA" id="ARBA00023054"/>
    </source>
</evidence>
<evidence type="ECO:0000256" key="4">
    <source>
        <dbReference type="ARBA" id="ARBA00023242"/>
    </source>
</evidence>
<dbReference type="PIRSF" id="PIRSF026991">
    <property type="entry name" value="Mnd1"/>
    <property type="match status" value="1"/>
</dbReference>
<evidence type="ECO:0000256" key="2">
    <source>
        <dbReference type="ARBA" id="ARBA00005981"/>
    </source>
</evidence>
<comment type="subcellular location">
    <subcellularLocation>
        <location evidence="1 5">Nucleus</location>
    </subcellularLocation>
</comment>
<feature type="domain" description="Mnd1 HTH" evidence="7">
    <location>
        <begin position="18"/>
        <end position="76"/>
    </location>
</feature>
<evidence type="ECO:0000259" key="7">
    <source>
        <dbReference type="Pfam" id="PF03962"/>
    </source>
</evidence>
<name>A0A151Z9V2_TIELA</name>
<organism evidence="9 10">
    <name type="scientific">Tieghemostelium lacteum</name>
    <name type="common">Slime mold</name>
    <name type="synonym">Dictyostelium lacteum</name>
    <dbReference type="NCBI Taxonomy" id="361077"/>
    <lineage>
        <taxon>Eukaryota</taxon>
        <taxon>Amoebozoa</taxon>
        <taxon>Evosea</taxon>
        <taxon>Eumycetozoa</taxon>
        <taxon>Dictyostelia</taxon>
        <taxon>Dictyosteliales</taxon>
        <taxon>Raperosteliaceae</taxon>
        <taxon>Tieghemostelium</taxon>
    </lineage>
</organism>
<evidence type="ECO:0000256" key="6">
    <source>
        <dbReference type="SAM" id="Coils"/>
    </source>
</evidence>
<evidence type="ECO:0000256" key="1">
    <source>
        <dbReference type="ARBA" id="ARBA00004123"/>
    </source>
</evidence>
<dbReference type="OMA" id="VCYWAFP"/>
<dbReference type="InterPro" id="IPR005647">
    <property type="entry name" value="Mnd1"/>
</dbReference>
<comment type="similarity">
    <text evidence="2 5">Belongs to the MND1 family.</text>
</comment>
<dbReference type="EMBL" id="LODT01000037">
    <property type="protein sequence ID" value="KYQ90737.1"/>
    <property type="molecule type" value="Genomic_DNA"/>
</dbReference>
<dbReference type="OrthoDB" id="273345at2759"/>
<protein>
    <submittedName>
        <fullName evidence="9">Meiotic nuclear division protein 1</fullName>
    </submittedName>
</protein>
<evidence type="ECO:0000313" key="10">
    <source>
        <dbReference type="Proteomes" id="UP000076078"/>
    </source>
</evidence>
<dbReference type="Pfam" id="PF18517">
    <property type="entry name" value="LZ3wCH"/>
    <property type="match status" value="1"/>
</dbReference>
<dbReference type="STRING" id="361077.A0A151Z9V2"/>
<comment type="caution">
    <text evidence="9">The sequence shown here is derived from an EMBL/GenBank/DDBJ whole genome shotgun (WGS) entry which is preliminary data.</text>
</comment>
<dbReference type="GO" id="GO:0005634">
    <property type="term" value="C:nucleus"/>
    <property type="evidence" value="ECO:0007669"/>
    <property type="project" value="UniProtKB-SubCell"/>
</dbReference>
<reference evidence="9 10" key="1">
    <citation type="submission" date="2015-12" db="EMBL/GenBank/DDBJ databases">
        <title>Dictyostelia acquired genes for synthesis and detection of signals that induce cell-type specialization by lateral gene transfer from prokaryotes.</title>
        <authorList>
            <person name="Gloeckner G."/>
            <person name="Schaap P."/>
        </authorList>
    </citation>
    <scope>NUCLEOTIDE SEQUENCE [LARGE SCALE GENOMIC DNA]</scope>
    <source>
        <strain evidence="9 10">TK</strain>
    </source>
</reference>
<gene>
    <name evidence="9" type="ORF">DLAC_09374</name>
</gene>
<evidence type="ECO:0000259" key="8">
    <source>
        <dbReference type="Pfam" id="PF18517"/>
    </source>
</evidence>